<dbReference type="RefSeq" id="WP_150968589.1">
    <property type="nucleotide sequence ID" value="NZ_VZDO01000003.1"/>
</dbReference>
<dbReference type="EMBL" id="VZDO01000003">
    <property type="protein sequence ID" value="KAB0681340.1"/>
    <property type="molecule type" value="Genomic_DNA"/>
</dbReference>
<gene>
    <name evidence="4" type="ORF">F6X38_05495</name>
</gene>
<dbReference type="SUPFAM" id="SSF89372">
    <property type="entry name" value="Fucose-specific lectin"/>
    <property type="match status" value="1"/>
</dbReference>
<reference evidence="4 5" key="1">
    <citation type="submission" date="2019-09" db="EMBL/GenBank/DDBJ databases">
        <title>YIM 132180 draft genome.</title>
        <authorList>
            <person name="Zhang K."/>
        </authorList>
    </citation>
    <scope>NUCLEOTIDE SEQUENCE [LARGE SCALE GENOMIC DNA]</scope>
    <source>
        <strain evidence="4 5">YIM 132180</strain>
    </source>
</reference>
<dbReference type="InterPro" id="IPR058502">
    <property type="entry name" value="PLL-like_beta-prop"/>
</dbReference>
<proteinExistence type="predicted"/>
<feature type="domain" description="PLL-like beta propeller" evidence="3">
    <location>
        <begin position="280"/>
        <end position="539"/>
    </location>
</feature>
<dbReference type="Pfam" id="PF26607">
    <property type="entry name" value="DUF8189"/>
    <property type="match status" value="1"/>
</dbReference>
<accession>A0A7V7TXQ4</accession>
<dbReference type="Proteomes" id="UP000432089">
    <property type="component" value="Unassembled WGS sequence"/>
</dbReference>
<evidence type="ECO:0000256" key="2">
    <source>
        <dbReference type="SAM" id="Phobius"/>
    </source>
</evidence>
<dbReference type="Gene3D" id="2.120.10.70">
    <property type="entry name" value="Fucose-specific lectin"/>
    <property type="match status" value="2"/>
</dbReference>
<dbReference type="CDD" id="cd22954">
    <property type="entry name" value="PLL_lectin"/>
    <property type="match status" value="1"/>
</dbReference>
<protein>
    <recommendedName>
        <fullName evidence="3">PLL-like beta propeller domain-containing protein</fullName>
    </recommendedName>
</protein>
<sequence>MPSFEFADCPTRLQLTATPAGDAQEGKLACSVRSIVPRKVAGRVTVEPEGDAKPDWFRIAGAPSTNPREIELTFEPNAALSFEIEARVPAGTPPQAGSFRLEVISEKDTDTDFVRGPAVSFEIQPWSEKPKPAPRAPWRALAVIAAVVVAMIGGIGWALLPSSPGSPTEFVGMEATKALEAARAAMFSNPAAVAGPAAGAKPGTVTSVALAGNGDLTLYVEPGTRIVSTPAAVSAAPGEIDLFAVGADRQIYRKHYDGTAWAPAYDWEALGGWAISPVAATAANGTIDVVAIGHDKAVYHRFFRAAGEASATWMRIAGTAVRQPSLVRRGDELNLVVIGTDAAMYRKAGQTDLPPGGDWAALSGKFTSPPATVSWGPSRIDMFGLGFDSSLYIRYIDGAADAGGWTSLGGVFSSPVTVASSGLGRLDLAGIGMDGAAYFKRYDGSNWVPNLTDWTRLGGEFVDQPVLVSRAPGKLDLFGVGTNGQMVRKSGDESGAWSPSGTDWQVLGGSFVGIPAAVASGPDRVDVFGLSADGTVYQKTISGGAMTPDGDGWSRIDGLSTER</sequence>
<keyword evidence="5" id="KW-1185">Reference proteome</keyword>
<keyword evidence="2" id="KW-1133">Transmembrane helix</keyword>
<feature type="transmembrane region" description="Helical" evidence="2">
    <location>
        <begin position="138"/>
        <end position="160"/>
    </location>
</feature>
<keyword evidence="2" id="KW-0472">Membrane</keyword>
<feature type="region of interest" description="Disordered" evidence="1">
    <location>
        <begin position="543"/>
        <end position="563"/>
    </location>
</feature>
<dbReference type="AlphaFoldDB" id="A0A7V7TXQ4"/>
<keyword evidence="2" id="KW-0812">Transmembrane</keyword>
<name>A0A7V7TXQ4_9HYPH</name>
<organism evidence="4 5">
    <name type="scientific">Plantimonas leprariae</name>
    <dbReference type="NCBI Taxonomy" id="2615207"/>
    <lineage>
        <taxon>Bacteria</taxon>
        <taxon>Pseudomonadati</taxon>
        <taxon>Pseudomonadota</taxon>
        <taxon>Alphaproteobacteria</taxon>
        <taxon>Hyphomicrobiales</taxon>
        <taxon>Aurantimonadaceae</taxon>
        <taxon>Plantimonas</taxon>
    </lineage>
</organism>
<evidence type="ECO:0000259" key="3">
    <source>
        <dbReference type="Pfam" id="PF26607"/>
    </source>
</evidence>
<evidence type="ECO:0000256" key="1">
    <source>
        <dbReference type="SAM" id="MobiDB-lite"/>
    </source>
</evidence>
<evidence type="ECO:0000313" key="4">
    <source>
        <dbReference type="EMBL" id="KAB0681340.1"/>
    </source>
</evidence>
<comment type="caution">
    <text evidence="4">The sequence shown here is derived from an EMBL/GenBank/DDBJ whole genome shotgun (WGS) entry which is preliminary data.</text>
</comment>
<evidence type="ECO:0000313" key="5">
    <source>
        <dbReference type="Proteomes" id="UP000432089"/>
    </source>
</evidence>